<reference evidence="2" key="1">
    <citation type="journal article" date="2019" name="Int. J. Syst. Evol. Microbiol.">
        <title>The Global Catalogue of Microorganisms (GCM) 10K type strain sequencing project: providing services to taxonomists for standard genome sequencing and annotation.</title>
        <authorList>
            <consortium name="The Broad Institute Genomics Platform"/>
            <consortium name="The Broad Institute Genome Sequencing Center for Infectious Disease"/>
            <person name="Wu L."/>
            <person name="Ma J."/>
        </authorList>
    </citation>
    <scope>NUCLEOTIDE SEQUENCE [LARGE SCALE GENOMIC DNA]</scope>
    <source>
        <strain evidence="2">TISTR 2241</strain>
    </source>
</reference>
<name>A0ABW5PM68_9BACI</name>
<dbReference type="EMBL" id="JBHUMR010000003">
    <property type="protein sequence ID" value="MFD2615929.1"/>
    <property type="molecule type" value="Genomic_DNA"/>
</dbReference>
<gene>
    <name evidence="1" type="ORF">ACFSTF_01050</name>
</gene>
<evidence type="ECO:0000313" key="2">
    <source>
        <dbReference type="Proteomes" id="UP001597458"/>
    </source>
</evidence>
<dbReference type="RefSeq" id="WP_181406527.1">
    <property type="nucleotide sequence ID" value="NZ_JBHUMR010000003.1"/>
</dbReference>
<sequence>MKMFFALVVEGKPENMGYMKKRFTLNINPIGSPSCGEDAQIAIKHFH</sequence>
<accession>A0ABW5PM68</accession>
<protein>
    <submittedName>
        <fullName evidence="1">Uncharacterized protein</fullName>
    </submittedName>
</protein>
<evidence type="ECO:0000313" key="1">
    <source>
        <dbReference type="EMBL" id="MFD2615929.1"/>
    </source>
</evidence>
<comment type="caution">
    <text evidence="1">The sequence shown here is derived from an EMBL/GenBank/DDBJ whole genome shotgun (WGS) entry which is preliminary data.</text>
</comment>
<proteinExistence type="predicted"/>
<organism evidence="1 2">
    <name type="scientific">Terrilactibacillus laevilacticus</name>
    <dbReference type="NCBI Taxonomy" id="1380157"/>
    <lineage>
        <taxon>Bacteria</taxon>
        <taxon>Bacillati</taxon>
        <taxon>Bacillota</taxon>
        <taxon>Bacilli</taxon>
        <taxon>Bacillales</taxon>
        <taxon>Bacillaceae</taxon>
        <taxon>Terrilactibacillus</taxon>
    </lineage>
</organism>
<keyword evidence="2" id="KW-1185">Reference proteome</keyword>
<dbReference type="Proteomes" id="UP001597458">
    <property type="component" value="Unassembled WGS sequence"/>
</dbReference>